<accession>A0ACC2P1W7</accession>
<keyword evidence="2" id="KW-1185">Reference proteome</keyword>
<evidence type="ECO:0000313" key="1">
    <source>
        <dbReference type="EMBL" id="KAJ8677421.1"/>
    </source>
</evidence>
<sequence length="135" mass="15427">MRKLFLDAGFDGALNEVGSKTWLSVKEVMKNSLGNNTAENYRILVAAMLDNFRRMEVNQSLKIHMLDSHLDFFPNNLGAVSDEIGERFHQEIADLGSRYNVEKSVNMLADHVWNMIFEESSTHGRKSARTSFKIM</sequence>
<comment type="caution">
    <text evidence="1">The sequence shown here is derived from an EMBL/GenBank/DDBJ whole genome shotgun (WGS) entry which is preliminary data.</text>
</comment>
<proteinExistence type="predicted"/>
<gene>
    <name evidence="1" type="ORF">QAD02_013208</name>
</gene>
<organism evidence="1 2">
    <name type="scientific">Eretmocerus hayati</name>
    <dbReference type="NCBI Taxonomy" id="131215"/>
    <lineage>
        <taxon>Eukaryota</taxon>
        <taxon>Metazoa</taxon>
        <taxon>Ecdysozoa</taxon>
        <taxon>Arthropoda</taxon>
        <taxon>Hexapoda</taxon>
        <taxon>Insecta</taxon>
        <taxon>Pterygota</taxon>
        <taxon>Neoptera</taxon>
        <taxon>Endopterygota</taxon>
        <taxon>Hymenoptera</taxon>
        <taxon>Apocrita</taxon>
        <taxon>Proctotrupomorpha</taxon>
        <taxon>Chalcidoidea</taxon>
        <taxon>Aphelinidae</taxon>
        <taxon>Aphelininae</taxon>
        <taxon>Eretmocerus</taxon>
    </lineage>
</organism>
<dbReference type="EMBL" id="CM056742">
    <property type="protein sequence ID" value="KAJ8677421.1"/>
    <property type="molecule type" value="Genomic_DNA"/>
</dbReference>
<dbReference type="Proteomes" id="UP001239111">
    <property type="component" value="Chromosome 2"/>
</dbReference>
<protein>
    <submittedName>
        <fullName evidence="1">Uncharacterized protein</fullName>
    </submittedName>
</protein>
<name>A0ACC2P1W7_9HYME</name>
<reference evidence="1" key="1">
    <citation type="submission" date="2023-04" db="EMBL/GenBank/DDBJ databases">
        <title>A chromosome-level genome assembly of the parasitoid wasp Eretmocerus hayati.</title>
        <authorList>
            <person name="Zhong Y."/>
            <person name="Liu S."/>
            <person name="Liu Y."/>
        </authorList>
    </citation>
    <scope>NUCLEOTIDE SEQUENCE</scope>
    <source>
        <strain evidence="1">ZJU_SS_LIU_2023</strain>
    </source>
</reference>
<evidence type="ECO:0000313" key="2">
    <source>
        <dbReference type="Proteomes" id="UP001239111"/>
    </source>
</evidence>